<proteinExistence type="predicted"/>
<organism evidence="1 2">
    <name type="scientific">Adineta steineri</name>
    <dbReference type="NCBI Taxonomy" id="433720"/>
    <lineage>
        <taxon>Eukaryota</taxon>
        <taxon>Metazoa</taxon>
        <taxon>Spiralia</taxon>
        <taxon>Gnathifera</taxon>
        <taxon>Rotifera</taxon>
        <taxon>Eurotatoria</taxon>
        <taxon>Bdelloidea</taxon>
        <taxon>Adinetida</taxon>
        <taxon>Adinetidae</taxon>
        <taxon>Adineta</taxon>
    </lineage>
</organism>
<protein>
    <submittedName>
        <fullName evidence="1">Uncharacterized protein</fullName>
    </submittedName>
</protein>
<name>A0A813Q142_9BILA</name>
<evidence type="ECO:0000313" key="1">
    <source>
        <dbReference type="EMBL" id="CAF0760191.1"/>
    </source>
</evidence>
<sequence length="141" mass="16666">MQDMQTWFAGAMEDQASFRVKYNFTGPHYQKYHDVYQLNTAHFSLPKTWSVEPGTTDLGHDYCHGEWKFHVLKDSKILIDDFVLKVLSLWKGKSRLSIDIKGLLSKETSENLRQWIITHSHMTQEDSFAVECTDNWFDLWF</sequence>
<evidence type="ECO:0000313" key="2">
    <source>
        <dbReference type="Proteomes" id="UP000663845"/>
    </source>
</evidence>
<dbReference type="EMBL" id="CAJNOG010000016">
    <property type="protein sequence ID" value="CAF0760191.1"/>
    <property type="molecule type" value="Genomic_DNA"/>
</dbReference>
<gene>
    <name evidence="1" type="ORF">JYZ213_LOCUS3013</name>
</gene>
<dbReference type="Proteomes" id="UP000663845">
    <property type="component" value="Unassembled WGS sequence"/>
</dbReference>
<reference evidence="1" key="1">
    <citation type="submission" date="2021-02" db="EMBL/GenBank/DDBJ databases">
        <authorList>
            <person name="Nowell W R."/>
        </authorList>
    </citation>
    <scope>NUCLEOTIDE SEQUENCE</scope>
</reference>
<comment type="caution">
    <text evidence="1">The sequence shown here is derived from an EMBL/GenBank/DDBJ whole genome shotgun (WGS) entry which is preliminary data.</text>
</comment>
<accession>A0A813Q142</accession>
<dbReference type="AlphaFoldDB" id="A0A813Q142"/>